<dbReference type="EMBL" id="JAAMPI010000430">
    <property type="protein sequence ID" value="KAF4631574.1"/>
    <property type="molecule type" value="Genomic_DNA"/>
</dbReference>
<protein>
    <recommendedName>
        <fullName evidence="3">DUF7580 domain-containing protein</fullName>
    </recommendedName>
</protein>
<feature type="chain" id="PRO_5034757326" description="DUF7580 domain-containing protein" evidence="2">
    <location>
        <begin position="21"/>
        <end position="662"/>
    </location>
</feature>
<evidence type="ECO:0000256" key="2">
    <source>
        <dbReference type="SAM" id="SignalP"/>
    </source>
</evidence>
<dbReference type="PANTHER" id="PTHR35186">
    <property type="entry name" value="ANK_REP_REGION DOMAIN-CONTAINING PROTEIN"/>
    <property type="match status" value="1"/>
</dbReference>
<comment type="caution">
    <text evidence="4">The sequence shown here is derived from an EMBL/GenBank/DDBJ whole genome shotgun (WGS) entry which is preliminary data.</text>
</comment>
<accession>A0A8H4W5D9</accession>
<evidence type="ECO:0000256" key="1">
    <source>
        <dbReference type="SAM" id="MobiDB-lite"/>
    </source>
</evidence>
<reference evidence="4 5" key="1">
    <citation type="submission" date="2020-03" db="EMBL/GenBank/DDBJ databases">
        <title>Draft Genome Sequence of Cudoniella acicularis.</title>
        <authorList>
            <person name="Buettner E."/>
            <person name="Kellner H."/>
        </authorList>
    </citation>
    <scope>NUCLEOTIDE SEQUENCE [LARGE SCALE GENOMIC DNA]</scope>
    <source>
        <strain evidence="4 5">DSM 108380</strain>
    </source>
</reference>
<evidence type="ECO:0000313" key="4">
    <source>
        <dbReference type="EMBL" id="KAF4631574.1"/>
    </source>
</evidence>
<dbReference type="Proteomes" id="UP000566819">
    <property type="component" value="Unassembled WGS sequence"/>
</dbReference>
<evidence type="ECO:0000313" key="5">
    <source>
        <dbReference type="Proteomes" id="UP000566819"/>
    </source>
</evidence>
<evidence type="ECO:0000259" key="3">
    <source>
        <dbReference type="Pfam" id="PF24476"/>
    </source>
</evidence>
<proteinExistence type="predicted"/>
<feature type="region of interest" description="Disordered" evidence="1">
    <location>
        <begin position="386"/>
        <end position="415"/>
    </location>
</feature>
<keyword evidence="5" id="KW-1185">Reference proteome</keyword>
<gene>
    <name evidence="4" type="ORF">G7Y89_g6550</name>
</gene>
<name>A0A8H4W5D9_9HELO</name>
<keyword evidence="2" id="KW-0732">Signal</keyword>
<sequence>MSGIEVVGLVLGVLPLVISAAEDYKKGFEPLLRWKRFKFGFRDFITSVDIQRQMFQLVLKKLLIRVQLPAEEKQKLLTVPNYEGWTQPGTIDAIKLRLGDSFEACRDILRAMRDDMEDLQKMMSLKDGSVHWAHPGEKQWKYQAKRIQLSFSENGTRTVQSLEKRIQDLRCLLDLLDSTEDEDSYNTQAISKDTTWAKLFECVRRHATNLHWAIKNGWKCNCEGIHAAGLQLRKRTADDWSSQFTMTFGALPLRKHAETNLYTHRKVFIVLKESTDSSALMPSRPKPSPIQGSYLNQLRTDFELRSSSEMTSATISGHSSANSSISSRFSSFGSIFSKSDSNLATSTLSTCSGTEILLESAHSKKVTNLKPQVKVKKGISFAADLPTKHEENSQIQSTTPNLKPPAPPKISLPADQSSTDVEISDLCSVLKGLDPSAKSLGYLSDRKNRRHELCCLTQEVPDPEIFDLVGLEKLLAVEGKLRLTRQKRYKVACILASSLLQLQTTPWLSGNLNKQSILFYYQENEVLADQPYISHSFPSTKSCHGSTGTTSENEKNLSSPRVALSSLGILLLELCWGQSIEDQTNLRKRHLSSDGKAIEGTDYLTAIDWLDTVDEEEPKMVPIIKWCIFCLYSGKPNWTDTKFTQAVYVNVVRPLELLVAPT</sequence>
<dbReference type="OrthoDB" id="3565018at2759"/>
<feature type="signal peptide" evidence="2">
    <location>
        <begin position="1"/>
        <end position="20"/>
    </location>
</feature>
<dbReference type="InterPro" id="IPR056002">
    <property type="entry name" value="DUF7580"/>
</dbReference>
<dbReference type="Pfam" id="PF24476">
    <property type="entry name" value="DUF7580"/>
    <property type="match status" value="1"/>
</dbReference>
<dbReference type="AlphaFoldDB" id="A0A8H4W5D9"/>
<dbReference type="PANTHER" id="PTHR35186:SF4">
    <property type="entry name" value="PRION-INHIBITION AND PROPAGATION HELO DOMAIN-CONTAINING PROTEIN"/>
    <property type="match status" value="1"/>
</dbReference>
<organism evidence="4 5">
    <name type="scientific">Cudoniella acicularis</name>
    <dbReference type="NCBI Taxonomy" id="354080"/>
    <lineage>
        <taxon>Eukaryota</taxon>
        <taxon>Fungi</taxon>
        <taxon>Dikarya</taxon>
        <taxon>Ascomycota</taxon>
        <taxon>Pezizomycotina</taxon>
        <taxon>Leotiomycetes</taxon>
        <taxon>Helotiales</taxon>
        <taxon>Tricladiaceae</taxon>
        <taxon>Cudoniella</taxon>
    </lineage>
</organism>
<feature type="domain" description="DUF7580" evidence="3">
    <location>
        <begin position="421"/>
        <end position="660"/>
    </location>
</feature>